<name>A0ABQ5K2T0_9EUKA</name>
<keyword evidence="4 5" id="KW-0862">Zinc</keyword>
<evidence type="ECO:0000256" key="2">
    <source>
        <dbReference type="ARBA" id="ARBA00022737"/>
    </source>
</evidence>
<comment type="caution">
    <text evidence="8">The sequence shown here is derived from an EMBL/GenBank/DDBJ whole genome shotgun (WGS) entry which is preliminary data.</text>
</comment>
<evidence type="ECO:0000313" key="9">
    <source>
        <dbReference type="Proteomes" id="UP001057375"/>
    </source>
</evidence>
<evidence type="ECO:0000313" key="8">
    <source>
        <dbReference type="EMBL" id="GKT26122.1"/>
    </source>
</evidence>
<evidence type="ECO:0000259" key="7">
    <source>
        <dbReference type="PROSITE" id="PS50103"/>
    </source>
</evidence>
<dbReference type="InterPro" id="IPR000571">
    <property type="entry name" value="Znf_CCCH"/>
</dbReference>
<keyword evidence="2" id="KW-0677">Repeat</keyword>
<dbReference type="PANTHER" id="PTHR12675:SF12">
    <property type="entry name" value="PROTEIN MUSCLEBLIND"/>
    <property type="match status" value="1"/>
</dbReference>
<keyword evidence="9" id="KW-1185">Reference proteome</keyword>
<evidence type="ECO:0000256" key="6">
    <source>
        <dbReference type="SAM" id="MobiDB-lite"/>
    </source>
</evidence>
<feature type="zinc finger region" description="C3H1-type" evidence="5">
    <location>
        <begin position="375"/>
        <end position="396"/>
    </location>
</feature>
<dbReference type="InterPro" id="IPR054429">
    <property type="entry name" value="Znf-CCCH_Muscleblind-like"/>
</dbReference>
<organism evidence="8 9">
    <name type="scientific">Aduncisulcus paluster</name>
    <dbReference type="NCBI Taxonomy" id="2918883"/>
    <lineage>
        <taxon>Eukaryota</taxon>
        <taxon>Metamonada</taxon>
        <taxon>Carpediemonas-like organisms</taxon>
        <taxon>Aduncisulcus</taxon>
    </lineage>
</organism>
<feature type="domain" description="C3H1-type" evidence="7">
    <location>
        <begin position="375"/>
        <end position="396"/>
    </location>
</feature>
<dbReference type="Pfam" id="PF22628">
    <property type="entry name" value="zf-CCCH_10"/>
    <property type="match status" value="1"/>
</dbReference>
<feature type="compositionally biased region" description="Polar residues" evidence="6">
    <location>
        <begin position="242"/>
        <end position="254"/>
    </location>
</feature>
<evidence type="ECO:0000256" key="3">
    <source>
        <dbReference type="ARBA" id="ARBA00022771"/>
    </source>
</evidence>
<accession>A0ABQ5K2T0</accession>
<dbReference type="PANTHER" id="PTHR12675">
    <property type="entry name" value="MUSCLEBLIND-LIKE PROTEIN"/>
    <property type="match status" value="1"/>
</dbReference>
<evidence type="ECO:0000256" key="1">
    <source>
        <dbReference type="ARBA" id="ARBA00022723"/>
    </source>
</evidence>
<dbReference type="InterPro" id="IPR036855">
    <property type="entry name" value="Znf_CCCH_sf"/>
</dbReference>
<dbReference type="Proteomes" id="UP001057375">
    <property type="component" value="Unassembled WGS sequence"/>
</dbReference>
<evidence type="ECO:0000256" key="4">
    <source>
        <dbReference type="ARBA" id="ARBA00022833"/>
    </source>
</evidence>
<sequence>FASSPSPIPPSSQVPHSTQSFPVHPHGIVTQSSLTSSASSSASLSMPPLSASHGSALHPMLSSCGQPKSHSARISPPSPMDQHQPPHVVMPMQHPSYSSMTAPIPRRFQQPSQLPHQSPHYSHVDHPHAQYQMFEMPHHTSTHMYVQDRSTPTPYDTYPGTPPIISTHPTYMLSRSLSSYPHPARSSYPIAKQFVPKHHQPGSDFGPSIDVGVVDVGRTIDGRLDVSNPASISPPDHLDRGQSFSPIISGQTMSYCPPQHQDPPTMHTTPRALDLSQDGPGLQYATNHGYSSPSLMSCAPSREREEEDMKELHGMEMKGGVVDPQVEKDNVCREFLRGHCLRGSRCQYYHPSPAELVVFSSYYKPIILSMGLYGVCKDHLNQRCTRESCRYLHPAPFILKMCDTRTLAQQVNTEAIQLRKEANAAEFGRIATYSDESSPNTGV</sequence>
<feature type="region of interest" description="Disordered" evidence="6">
    <location>
        <begin position="225"/>
        <end position="272"/>
    </location>
</feature>
<feature type="domain" description="C3H1-type" evidence="7">
    <location>
        <begin position="327"/>
        <end position="353"/>
    </location>
</feature>
<keyword evidence="3 5" id="KW-0863">Zinc-finger</keyword>
<dbReference type="PROSITE" id="PS50103">
    <property type="entry name" value="ZF_C3H1"/>
    <property type="match status" value="2"/>
</dbReference>
<feature type="compositionally biased region" description="Pro residues" evidence="6">
    <location>
        <begin position="1"/>
        <end position="12"/>
    </location>
</feature>
<protein>
    <recommendedName>
        <fullName evidence="7">C3H1-type domain-containing protein</fullName>
    </recommendedName>
</protein>
<reference evidence="8" key="1">
    <citation type="submission" date="2022-03" db="EMBL/GenBank/DDBJ databases">
        <title>Draft genome sequence of Aduncisulcus paluster, a free-living microaerophilic Fornicata.</title>
        <authorList>
            <person name="Yuyama I."/>
            <person name="Kume K."/>
            <person name="Tamura T."/>
            <person name="Inagaki Y."/>
            <person name="Hashimoto T."/>
        </authorList>
    </citation>
    <scope>NUCLEOTIDE SEQUENCE</scope>
    <source>
        <strain evidence="8">NY0171</strain>
    </source>
</reference>
<dbReference type="Pfam" id="PF14608">
    <property type="entry name" value="zf-CCCH_2"/>
    <property type="match status" value="1"/>
</dbReference>
<dbReference type="EMBL" id="BQXS01012637">
    <property type="protein sequence ID" value="GKT26122.1"/>
    <property type="molecule type" value="Genomic_DNA"/>
</dbReference>
<gene>
    <name evidence="8" type="ORF">ADUPG1_013247</name>
</gene>
<dbReference type="SMART" id="SM00356">
    <property type="entry name" value="ZnF_C3H1"/>
    <property type="match status" value="2"/>
</dbReference>
<proteinExistence type="predicted"/>
<feature type="region of interest" description="Disordered" evidence="6">
    <location>
        <begin position="1"/>
        <end position="88"/>
    </location>
</feature>
<feature type="non-terminal residue" evidence="8">
    <location>
        <position position="1"/>
    </location>
</feature>
<feature type="zinc finger region" description="C3H1-type" evidence="5">
    <location>
        <begin position="327"/>
        <end position="353"/>
    </location>
</feature>
<feature type="compositionally biased region" description="Low complexity" evidence="6">
    <location>
        <begin position="32"/>
        <end position="52"/>
    </location>
</feature>
<evidence type="ECO:0000256" key="5">
    <source>
        <dbReference type="PROSITE-ProRule" id="PRU00723"/>
    </source>
</evidence>
<dbReference type="SUPFAM" id="SSF90229">
    <property type="entry name" value="CCCH zinc finger"/>
    <property type="match status" value="1"/>
</dbReference>
<keyword evidence="1 5" id="KW-0479">Metal-binding</keyword>
<dbReference type="Gene3D" id="3.30.1370.210">
    <property type="match status" value="1"/>
</dbReference>